<protein>
    <submittedName>
        <fullName evidence="1">Uncharacterized protein</fullName>
    </submittedName>
</protein>
<accession>A0A6C0J731</accession>
<reference evidence="1" key="1">
    <citation type="journal article" date="2020" name="Nature">
        <title>Giant virus diversity and host interactions through global metagenomics.</title>
        <authorList>
            <person name="Schulz F."/>
            <person name="Roux S."/>
            <person name="Paez-Espino D."/>
            <person name="Jungbluth S."/>
            <person name="Walsh D.A."/>
            <person name="Denef V.J."/>
            <person name="McMahon K.D."/>
            <person name="Konstantinidis K.T."/>
            <person name="Eloe-Fadrosh E.A."/>
            <person name="Kyrpides N.C."/>
            <person name="Woyke T."/>
        </authorList>
    </citation>
    <scope>NUCLEOTIDE SEQUENCE</scope>
    <source>
        <strain evidence="1">GVMAG-M-3300025860-25</strain>
    </source>
</reference>
<sequence length="67" mass="8026">MIIMGFLAVFYKVLESHKIETLTEEKAQEYYECSLDEVKEEIMKNKHYIKVKFTRPKTVLDIDNLKI</sequence>
<proteinExistence type="predicted"/>
<name>A0A6C0J731_9ZZZZ</name>
<organism evidence="1">
    <name type="scientific">viral metagenome</name>
    <dbReference type="NCBI Taxonomy" id="1070528"/>
    <lineage>
        <taxon>unclassified sequences</taxon>
        <taxon>metagenomes</taxon>
        <taxon>organismal metagenomes</taxon>
    </lineage>
</organism>
<dbReference type="EMBL" id="MN740342">
    <property type="protein sequence ID" value="QHU01462.1"/>
    <property type="molecule type" value="Genomic_DNA"/>
</dbReference>
<evidence type="ECO:0000313" key="1">
    <source>
        <dbReference type="EMBL" id="QHU01462.1"/>
    </source>
</evidence>
<dbReference type="AlphaFoldDB" id="A0A6C0J731"/>